<feature type="compositionally biased region" description="Gly residues" evidence="1">
    <location>
        <begin position="66"/>
        <end position="81"/>
    </location>
</feature>
<evidence type="ECO:0000256" key="1">
    <source>
        <dbReference type="SAM" id="MobiDB-lite"/>
    </source>
</evidence>
<keyword evidence="5" id="KW-1185">Reference proteome</keyword>
<accession>A0A562PE58</accession>
<reference evidence="3 4" key="1">
    <citation type="journal article" date="2015" name="Stand. Genomic Sci.">
        <title>Genomic Encyclopedia of Bacterial and Archaeal Type Strains, Phase III: the genomes of soil and plant-associated and newly described type strains.</title>
        <authorList>
            <person name="Whitman W.B."/>
            <person name="Woyke T."/>
            <person name="Klenk H.P."/>
            <person name="Zhou Y."/>
            <person name="Lilburn T.G."/>
            <person name="Beck B.J."/>
            <person name="De Vos P."/>
            <person name="Vandamme P."/>
            <person name="Eisen J.A."/>
            <person name="Garrity G."/>
            <person name="Hugenholtz P."/>
            <person name="Kyrpides N.C."/>
        </authorList>
    </citation>
    <scope>NUCLEOTIDE SEQUENCE [LARGE SCALE GENOMIC DNA]</scope>
    <source>
        <strain evidence="3 4">CGMCC 1.10685</strain>
    </source>
</reference>
<gene>
    <name evidence="2" type="ORF">GO485_25795</name>
    <name evidence="3" type="ORF">IP92_05486</name>
</gene>
<dbReference type="AlphaFoldDB" id="A0A562PE58"/>
<evidence type="ECO:0000313" key="4">
    <source>
        <dbReference type="Proteomes" id="UP000315112"/>
    </source>
</evidence>
<name>A0A562PE58_9BURK</name>
<proteinExistence type="predicted"/>
<evidence type="ECO:0000313" key="5">
    <source>
        <dbReference type="Proteomes" id="UP000437862"/>
    </source>
</evidence>
<organism evidence="3 4">
    <name type="scientific">Pseudoduganella flava</name>
    <dbReference type="NCBI Taxonomy" id="871742"/>
    <lineage>
        <taxon>Bacteria</taxon>
        <taxon>Pseudomonadati</taxon>
        <taxon>Pseudomonadota</taxon>
        <taxon>Betaproteobacteria</taxon>
        <taxon>Burkholderiales</taxon>
        <taxon>Oxalobacteraceae</taxon>
        <taxon>Telluria group</taxon>
        <taxon>Pseudoduganella</taxon>
    </lineage>
</organism>
<dbReference type="EMBL" id="VLKW01000014">
    <property type="protein sequence ID" value="TWI42510.1"/>
    <property type="molecule type" value="Genomic_DNA"/>
</dbReference>
<reference evidence="2 5" key="3">
    <citation type="submission" date="2019-12" db="EMBL/GenBank/DDBJ databases">
        <title>Draft Genome Sequences of Six Type Strains of the Genus Massilia.</title>
        <authorList>
            <person name="Miess H."/>
            <person name="Frediansyah A."/>
            <person name="Goeker M."/>
            <person name="Gross H."/>
        </authorList>
    </citation>
    <scope>NUCLEOTIDE SEQUENCE [LARGE SCALE GENOMIC DNA]</scope>
    <source>
        <strain evidence="2 5">DSM 26639</strain>
    </source>
</reference>
<protein>
    <submittedName>
        <fullName evidence="3">Uncharacterized protein</fullName>
    </submittedName>
</protein>
<dbReference type="Proteomes" id="UP000437862">
    <property type="component" value="Chromosome"/>
</dbReference>
<dbReference type="RefSeq" id="WP_145881343.1">
    <property type="nucleotide sequence ID" value="NZ_CP046904.1"/>
</dbReference>
<sequence>MNVGFNPGVSNYSVDNSQIGQEFKDGLKNKTNDELVGMLGQKDLGPQAKLEVAKELLDRMNAKGSEGAGGAGGAGGGGEGGDLMDLLKKLMEGKISPEELKKLSGMLGVDVATLEKVKGSGENQGATSEEPDITGG</sequence>
<reference evidence="3" key="2">
    <citation type="submission" date="2019-07" db="EMBL/GenBank/DDBJ databases">
        <authorList>
            <person name="Whitman W."/>
            <person name="Huntemann M."/>
            <person name="Clum A."/>
            <person name="Pillay M."/>
            <person name="Palaniappan K."/>
            <person name="Varghese N."/>
            <person name="Mikhailova N."/>
            <person name="Stamatis D."/>
            <person name="Reddy T."/>
            <person name="Daum C."/>
            <person name="Shapiro N."/>
            <person name="Ivanova N."/>
            <person name="Kyrpides N."/>
            <person name="Woyke T."/>
        </authorList>
    </citation>
    <scope>NUCLEOTIDE SEQUENCE</scope>
    <source>
        <strain evidence="3">CGMCC 1.10685</strain>
    </source>
</reference>
<feature type="region of interest" description="Disordered" evidence="1">
    <location>
        <begin position="115"/>
        <end position="136"/>
    </location>
</feature>
<dbReference type="OrthoDB" id="8779385at2"/>
<dbReference type="EMBL" id="CP046904">
    <property type="protein sequence ID" value="QGZ42119.1"/>
    <property type="molecule type" value="Genomic_DNA"/>
</dbReference>
<feature type="region of interest" description="Disordered" evidence="1">
    <location>
        <begin position="62"/>
        <end position="81"/>
    </location>
</feature>
<evidence type="ECO:0000313" key="2">
    <source>
        <dbReference type="EMBL" id="QGZ42119.1"/>
    </source>
</evidence>
<evidence type="ECO:0000313" key="3">
    <source>
        <dbReference type="EMBL" id="TWI42510.1"/>
    </source>
</evidence>
<dbReference type="Proteomes" id="UP000315112">
    <property type="component" value="Unassembled WGS sequence"/>
</dbReference>